<dbReference type="Gene3D" id="1.10.150.240">
    <property type="entry name" value="Putative phosphatase, domain 2"/>
    <property type="match status" value="1"/>
</dbReference>
<dbReference type="InterPro" id="IPR023214">
    <property type="entry name" value="HAD_sf"/>
</dbReference>
<dbReference type="EMBL" id="JGZE01000011">
    <property type="protein sequence ID" value="KFI76813.1"/>
    <property type="molecule type" value="Genomic_DNA"/>
</dbReference>
<sequence length="240" mass="26009">MTTTTSPRNVVLLDLDGTLTKSDPGILGSVVKAYETIGIPVPDDAELRRFIGPAIIQSFRRNHIPDDLLPKAVDAYRAYYSTIPAFDDPQHPGDKVPGQFCNGLYAGIPEQLASLKDAGYLLAVATAKPEYQAMPVCEHFGIDAMVDGVYGASKDGSRIDKDQVIRYACRSIAFDASRGDQALMVGDRWTDVDGAKTCGFDCLGCRWGYAETGELESHGAVRIIDHVDELGNAVAAYFSR</sequence>
<dbReference type="AlphaFoldDB" id="A0A087C0L3"/>
<comment type="caution">
    <text evidence="1">The sequence shown here is derived from an EMBL/GenBank/DDBJ whole genome shotgun (WGS) entry which is preliminary data.</text>
</comment>
<dbReference type="SUPFAM" id="SSF56784">
    <property type="entry name" value="HAD-like"/>
    <property type="match status" value="1"/>
</dbReference>
<evidence type="ECO:0000313" key="2">
    <source>
        <dbReference type="Proteomes" id="UP000029082"/>
    </source>
</evidence>
<dbReference type="InterPro" id="IPR041492">
    <property type="entry name" value="HAD_2"/>
</dbReference>
<dbReference type="eggNOG" id="COG0546">
    <property type="taxonomic scope" value="Bacteria"/>
</dbReference>
<dbReference type="STRING" id="1437603.GCA_000771525_01139"/>
<keyword evidence="2" id="KW-1185">Reference proteome</keyword>
<dbReference type="GO" id="GO:0005829">
    <property type="term" value="C:cytosol"/>
    <property type="evidence" value="ECO:0007669"/>
    <property type="project" value="TreeGrafter"/>
</dbReference>
<protein>
    <submittedName>
        <fullName evidence="1">Hydrolase or phosphatase</fullName>
        <ecNumber evidence="1">3.1.3.5</ecNumber>
    </submittedName>
</protein>
<dbReference type="GeneID" id="93094261"/>
<dbReference type="Proteomes" id="UP000029082">
    <property type="component" value="Unassembled WGS sequence"/>
</dbReference>
<dbReference type="SFLD" id="SFLDS00003">
    <property type="entry name" value="Haloacid_Dehalogenase"/>
    <property type="match status" value="1"/>
</dbReference>
<gene>
    <name evidence="1" type="ORF">BMON_0717</name>
</gene>
<dbReference type="GO" id="GO:0004713">
    <property type="term" value="F:protein tyrosine kinase activity"/>
    <property type="evidence" value="ECO:0007669"/>
    <property type="project" value="TreeGrafter"/>
</dbReference>
<dbReference type="PANTHER" id="PTHR43434:SF20">
    <property type="entry name" value="5'-NUCLEOTIDASE"/>
    <property type="match status" value="1"/>
</dbReference>
<dbReference type="GO" id="GO:0008253">
    <property type="term" value="F:5'-nucleotidase activity"/>
    <property type="evidence" value="ECO:0007669"/>
    <property type="project" value="UniProtKB-EC"/>
</dbReference>
<organism evidence="1 2">
    <name type="scientific">Bifidobacterium mongoliense DSM 21395</name>
    <dbReference type="NCBI Taxonomy" id="1437603"/>
    <lineage>
        <taxon>Bacteria</taxon>
        <taxon>Bacillati</taxon>
        <taxon>Actinomycetota</taxon>
        <taxon>Actinomycetes</taxon>
        <taxon>Bifidobacteriales</taxon>
        <taxon>Bifidobacteriaceae</taxon>
        <taxon>Bifidobacterium</taxon>
    </lineage>
</organism>
<dbReference type="InterPro" id="IPR050155">
    <property type="entry name" value="HAD-like_hydrolase_sf"/>
</dbReference>
<dbReference type="Pfam" id="PF13419">
    <property type="entry name" value="HAD_2"/>
    <property type="match status" value="1"/>
</dbReference>
<proteinExistence type="predicted"/>
<dbReference type="InterPro" id="IPR023198">
    <property type="entry name" value="PGP-like_dom2"/>
</dbReference>
<name>A0A087C0L3_9BIFI</name>
<dbReference type="InterPro" id="IPR036412">
    <property type="entry name" value="HAD-like_sf"/>
</dbReference>
<dbReference type="EC" id="3.1.3.5" evidence="1"/>
<keyword evidence="1" id="KW-0378">Hydrolase</keyword>
<accession>A0A087C0L3</accession>
<dbReference type="PANTHER" id="PTHR43434">
    <property type="entry name" value="PHOSPHOGLYCOLATE PHOSPHATASE"/>
    <property type="match status" value="1"/>
</dbReference>
<dbReference type="SFLD" id="SFLDG01129">
    <property type="entry name" value="C1.5:_HAD__Beta-PGM__Phosphata"/>
    <property type="match status" value="1"/>
</dbReference>
<dbReference type="RefSeq" id="WP_033512096.1">
    <property type="nucleotide sequence ID" value="NZ_JDUO01000003.1"/>
</dbReference>
<evidence type="ECO:0000313" key="1">
    <source>
        <dbReference type="EMBL" id="KFI76813.1"/>
    </source>
</evidence>
<reference evidence="1 2" key="1">
    <citation type="submission" date="2014-03" db="EMBL/GenBank/DDBJ databases">
        <title>Genomics of Bifidobacteria.</title>
        <authorList>
            <person name="Ventura M."/>
            <person name="Milani C."/>
            <person name="Lugli G.A."/>
        </authorList>
    </citation>
    <scope>NUCLEOTIDE SEQUENCE [LARGE SCALE GENOMIC DNA]</scope>
    <source>
        <strain evidence="1 2">DSM 21395</strain>
    </source>
</reference>
<dbReference type="Gene3D" id="3.40.50.1000">
    <property type="entry name" value="HAD superfamily/HAD-like"/>
    <property type="match status" value="1"/>
</dbReference>
<dbReference type="OrthoDB" id="9776368at2"/>